<reference evidence="1" key="1">
    <citation type="submission" date="2024-12" db="EMBL/GenBank/DDBJ databases">
        <authorList>
            <person name="Wu N."/>
        </authorList>
    </citation>
    <scope>NUCLEOTIDE SEQUENCE</scope>
    <source>
        <strain evidence="1">P15</strain>
    </source>
</reference>
<comment type="caution">
    <text evidence="1">The sequence shown here is derived from an EMBL/GenBank/DDBJ whole genome shotgun (WGS) entry which is preliminary data.</text>
</comment>
<dbReference type="EMBL" id="JBJURJ010000004">
    <property type="protein sequence ID" value="MFM9328143.1"/>
    <property type="molecule type" value="Genomic_DNA"/>
</dbReference>
<accession>A0ACC7NTW4</accession>
<evidence type="ECO:0000313" key="2">
    <source>
        <dbReference type="Proteomes" id="UP001631969"/>
    </source>
</evidence>
<name>A0ACC7NTW4_9BACL</name>
<dbReference type="Proteomes" id="UP001631969">
    <property type="component" value="Unassembled WGS sequence"/>
</dbReference>
<proteinExistence type="predicted"/>
<organism evidence="1 2">
    <name type="scientific">Paenibacillus mesotrionivorans</name>
    <dbReference type="NCBI Taxonomy" id="3160968"/>
    <lineage>
        <taxon>Bacteria</taxon>
        <taxon>Bacillati</taxon>
        <taxon>Bacillota</taxon>
        <taxon>Bacilli</taxon>
        <taxon>Bacillales</taxon>
        <taxon>Paenibacillaceae</taxon>
        <taxon>Paenibacillus</taxon>
    </lineage>
</organism>
<sequence length="575" mass="63906">MKLHPQFLRLHAHYGGSGAKTETTLDEIARVLDCTHRHALNVVTAMVRLGWIVWSPKRGRGSRSGLEFAVAAEQIAVEAVTAALSGRELEQAVRQIRAYVQTPQLEQALQSRLLGFFGHHRESGPDSQVDTLRLPLRQKLHTVDPLYMNLTAESFVASHVFDGLVRRNGRSGEIEPLAAHAWETDGSRTRWVFYLRKGIQFHNGQPLTSRDVVYSLRRLSGSGRPLLYSSIVKTLRRIEALGPLAVMMELAEPNELFLPFLCTSRASILPEELHGTDEEAFGLKPVGTGPFRVAELNGRHCILEAFPAYHLGRAQLDRAEIIHVPWTGGDPAGPEVEGSPFHLIHNPGAEAETGWSRMHSHASIRKFVTCNTGSGGPLQQPALRTAVMQGIRGGEFDGAGDTGDIGEVKDTALPLLADRPLLIATIPQYREDGELVAARLLGRGIPSRLLLLEPEAFKGSARLQADLIIFSLIRDQDEELRLFDLYHTVSEHMEPSIKSRVQSLLSGVRHKADVKERAGFFRQLEELLDEERLLGILYEKPLETAYLPSVRGLSFNSQGWIDLRQIWFPPEAPCP</sequence>
<protein>
    <submittedName>
        <fullName evidence="1">ABC transporter substrate-binding protein</fullName>
    </submittedName>
</protein>
<gene>
    <name evidence="1" type="ORF">ACI1P1_07590</name>
</gene>
<evidence type="ECO:0000313" key="1">
    <source>
        <dbReference type="EMBL" id="MFM9328143.1"/>
    </source>
</evidence>
<keyword evidence="2" id="KW-1185">Reference proteome</keyword>